<comment type="subcellular location">
    <subcellularLocation>
        <location evidence="5">Cytoplasm</location>
    </subcellularLocation>
</comment>
<dbReference type="Gene3D" id="3.20.20.105">
    <property type="entry name" value="Queuine tRNA-ribosyltransferase-like"/>
    <property type="match status" value="1"/>
</dbReference>
<name>A0A9P0FW95_CHRIL</name>
<evidence type="ECO:0000256" key="5">
    <source>
        <dbReference type="HAMAP-Rule" id="MF_03043"/>
    </source>
</evidence>
<comment type="cofactor">
    <cofactor evidence="5">
        <name>Zn(2+)</name>
        <dbReference type="ChEBI" id="CHEBI:29105"/>
    </cofactor>
    <text evidence="5">Binds 1 zinc ion per subunit.</text>
</comment>
<dbReference type="InterPro" id="IPR050852">
    <property type="entry name" value="Queuine_tRNA-ribosyltrfase"/>
</dbReference>
<keyword evidence="1 5" id="KW-0963">Cytoplasm</keyword>
<evidence type="ECO:0000313" key="7">
    <source>
        <dbReference type="EMBL" id="CAH0592316.1"/>
    </source>
</evidence>
<sequence>MRFTIKHANLGGERVGTLTGFMKSPNTVIETPTAALLTQGGSVTHLTSEVLSKVFTTPQLLWVPLSNSVQVEPGLKAQGQGMAKFSGLPEHIICVSQHNMSEVTPPGHFELEKVPLWTKNGKKMITAERYMDLMELYKPEIFLAIADGRTALNEGYKRVLKSLDRSCNMFDTCVRRYKASKLLQNSALVGVVVASGLSKKRDESLNHILKSKDSLSGVALAGLTDGTEEANKLASKQLENILQTMGEAIPNDLLRIVEGCWNPALIMVAIEHGWDLFDGAYATKLSNAGHALTLNLYTGSESRDLCILDLNDERYKEDFTPVLSGCECLTCKKHTRAYIRHLLNTREMLSSVLLSIHNLHHFDQLFRHARQHIAGNTFQVYKKHIIKQYEAFKQYEAANGIINNDSDKPFNGITQIKKKIKVSDDEIPTINVVNGS</sequence>
<dbReference type="SUPFAM" id="SSF51713">
    <property type="entry name" value="tRNA-guanine transglycosylase"/>
    <property type="match status" value="1"/>
</dbReference>
<feature type="domain" description="tRNA-guanine(15) transglycosylase-like" evidence="6">
    <location>
        <begin position="14"/>
        <end position="390"/>
    </location>
</feature>
<feature type="binding site" evidence="5">
    <location>
        <position position="328"/>
    </location>
    <ligand>
        <name>Zn(2+)</name>
        <dbReference type="ChEBI" id="CHEBI:29105"/>
    </ligand>
</feature>
<keyword evidence="3 5" id="KW-0479">Metal-binding</keyword>
<keyword evidence="8" id="KW-1185">Reference proteome</keyword>
<dbReference type="GO" id="GO:0006400">
    <property type="term" value="P:tRNA modification"/>
    <property type="evidence" value="ECO:0007669"/>
    <property type="project" value="InterPro"/>
</dbReference>
<evidence type="ECO:0000256" key="4">
    <source>
        <dbReference type="ARBA" id="ARBA00022833"/>
    </source>
</evidence>
<evidence type="ECO:0000313" key="8">
    <source>
        <dbReference type="Proteomes" id="UP001154114"/>
    </source>
</evidence>
<reference evidence="7" key="1">
    <citation type="submission" date="2021-12" db="EMBL/GenBank/DDBJ databases">
        <authorList>
            <person name="King R."/>
        </authorList>
    </citation>
    <scope>NUCLEOTIDE SEQUENCE</scope>
</reference>
<evidence type="ECO:0000256" key="3">
    <source>
        <dbReference type="ARBA" id="ARBA00022723"/>
    </source>
</evidence>
<dbReference type="GO" id="GO:0008479">
    <property type="term" value="F:tRNA-guanosine(34) queuine transglycosylase activity"/>
    <property type="evidence" value="ECO:0007669"/>
    <property type="project" value="UniProtKB-UniRule"/>
</dbReference>
<dbReference type="InterPro" id="IPR036511">
    <property type="entry name" value="TGT-like_sf"/>
</dbReference>
<dbReference type="GO" id="GO:0046872">
    <property type="term" value="F:metal ion binding"/>
    <property type="evidence" value="ECO:0007669"/>
    <property type="project" value="UniProtKB-KW"/>
</dbReference>
<dbReference type="Proteomes" id="UP001154114">
    <property type="component" value="Chromosome 2"/>
</dbReference>
<dbReference type="GO" id="GO:0005737">
    <property type="term" value="C:cytoplasm"/>
    <property type="evidence" value="ECO:0007669"/>
    <property type="project" value="UniProtKB-SubCell"/>
</dbReference>
<comment type="subunit">
    <text evidence="5">Heterodimer of a catalytic subunit and an accessory subunit.</text>
</comment>
<evidence type="ECO:0000259" key="6">
    <source>
        <dbReference type="Pfam" id="PF01702"/>
    </source>
</evidence>
<dbReference type="NCBIfam" id="TIGR00449">
    <property type="entry name" value="tgt_general"/>
    <property type="match status" value="1"/>
</dbReference>
<dbReference type="OrthoDB" id="27601at2759"/>
<evidence type="ECO:0000256" key="1">
    <source>
        <dbReference type="ARBA" id="ARBA00022490"/>
    </source>
</evidence>
<gene>
    <name evidence="7" type="ORF">CINC_LOCUS5543</name>
</gene>
<dbReference type="PANTHER" id="PTHR46064">
    <property type="entry name" value="QUEUINE TRNA-RIBOSYLTRANSFERASE ACCESSORY SUBUNIT 2"/>
    <property type="match status" value="1"/>
</dbReference>
<dbReference type="AlphaFoldDB" id="A0A9P0FW95"/>
<keyword evidence="4 5" id="KW-0862">Zinc</keyword>
<dbReference type="EMBL" id="LR824005">
    <property type="protein sequence ID" value="CAH0592316.1"/>
    <property type="molecule type" value="Genomic_DNA"/>
</dbReference>
<accession>A0A9P0FW95</accession>
<proteinExistence type="inferred from homology"/>
<evidence type="ECO:0000256" key="2">
    <source>
        <dbReference type="ARBA" id="ARBA00022694"/>
    </source>
</evidence>
<keyword evidence="2 5" id="KW-0819">tRNA processing</keyword>
<comment type="similarity">
    <text evidence="5">Belongs to the queuine tRNA-ribosyltransferase family. QTRT2 subfamily.</text>
</comment>
<comment type="function">
    <text evidence="5">Non-catalytic subunit of the queuine tRNA-ribosyltransferase (TGT) that catalyzes the base-exchange of a guanine (G) residue with queuine (Q) at position 34 (anticodon wobble position) in tRNAs with GU(N) anticodons (tRNA-Asp, -Asn, -His and -Tyr), resulting in the hypermodified nucleoside queuosine (7-(((4,5-cis-dihydroxy-2-cyclopenten-1-yl)amino)methyl)-7-deazaguanosine).</text>
</comment>
<feature type="binding site" evidence="5">
    <location>
        <position position="357"/>
    </location>
    <ligand>
        <name>Zn(2+)</name>
        <dbReference type="ChEBI" id="CHEBI:29105"/>
    </ligand>
</feature>
<feature type="binding site" evidence="5">
    <location>
        <position position="326"/>
    </location>
    <ligand>
        <name>Zn(2+)</name>
        <dbReference type="ChEBI" id="CHEBI:29105"/>
    </ligand>
</feature>
<dbReference type="PANTHER" id="PTHR46064:SF1">
    <property type="entry name" value="QUEUINE TRNA-RIBOSYLTRANSFERASE ACCESSORY SUBUNIT 2"/>
    <property type="match status" value="1"/>
</dbReference>
<dbReference type="HAMAP" id="MF_03043">
    <property type="entry name" value="QTRT2"/>
    <property type="match status" value="1"/>
</dbReference>
<dbReference type="InterPro" id="IPR002616">
    <property type="entry name" value="tRNA_ribo_trans-like"/>
</dbReference>
<dbReference type="Pfam" id="PF01702">
    <property type="entry name" value="TGT"/>
    <property type="match status" value="1"/>
</dbReference>
<protein>
    <recommendedName>
        <fullName evidence="5">Queuine tRNA-ribosyltransferase accessory subunit 2</fullName>
    </recommendedName>
    <alternativeName>
        <fullName evidence="5">Queuine tRNA-ribosyltransferase domain-containing protein 1</fullName>
    </alternativeName>
</protein>
<feature type="binding site" evidence="5">
    <location>
        <position position="331"/>
    </location>
    <ligand>
        <name>Zn(2+)</name>
        <dbReference type="ChEBI" id="CHEBI:29105"/>
    </ligand>
</feature>
<organism evidence="7 8">
    <name type="scientific">Chrysodeixis includens</name>
    <name type="common">Soybean looper</name>
    <name type="synonym">Pseudoplusia includens</name>
    <dbReference type="NCBI Taxonomy" id="689277"/>
    <lineage>
        <taxon>Eukaryota</taxon>
        <taxon>Metazoa</taxon>
        <taxon>Ecdysozoa</taxon>
        <taxon>Arthropoda</taxon>
        <taxon>Hexapoda</taxon>
        <taxon>Insecta</taxon>
        <taxon>Pterygota</taxon>
        <taxon>Neoptera</taxon>
        <taxon>Endopterygota</taxon>
        <taxon>Lepidoptera</taxon>
        <taxon>Glossata</taxon>
        <taxon>Ditrysia</taxon>
        <taxon>Noctuoidea</taxon>
        <taxon>Noctuidae</taxon>
        <taxon>Plusiinae</taxon>
        <taxon>Chrysodeixis</taxon>
    </lineage>
</organism>
<dbReference type="InterPro" id="IPR028592">
    <property type="entry name" value="QTRTD1"/>
</dbReference>